<comment type="caution">
    <text evidence="1">The sequence shown here is derived from an EMBL/GenBank/DDBJ whole genome shotgun (WGS) entry which is preliminary data.</text>
</comment>
<dbReference type="EMBL" id="MDYQ01000007">
    <property type="protein sequence ID" value="PRP88753.1"/>
    <property type="molecule type" value="Genomic_DNA"/>
</dbReference>
<dbReference type="AlphaFoldDB" id="A0A2P6NXR4"/>
<evidence type="ECO:0000313" key="2">
    <source>
        <dbReference type="Proteomes" id="UP000241769"/>
    </source>
</evidence>
<accession>A0A2P6NXR4</accession>
<dbReference type="Proteomes" id="UP000241769">
    <property type="component" value="Unassembled WGS sequence"/>
</dbReference>
<dbReference type="InParanoid" id="A0A2P6NXR4"/>
<sequence>MSDKSYTPWISFKDARKFIREQFGPIASLAKANMVVCLYHDLKGHGWSHIEREIDLGFRLGHNSMNHNSSKMKTAAFFWGKLHITVGDSEEWNRNTISAWRARWLCKINLFMDSVYFSLSKSSARQEYNDCHHSFKENHPGLRFMCLSDGKGCASCAEQSTLVQLLQGGHITTDAHFAIGKELFCNPKFYVTGGKHRDPDTSDNDEALLSTTKVQEKRNHQLTALCSRVERPFAQIKKKWAVLRHPYRGPSRGLTHTVFIAMAANNIQKVGGLLALQQMYRNWLNWTIEKNAKKFLSLCQAL</sequence>
<name>A0A2P6NXR4_9EUKA</name>
<organism evidence="1 2">
    <name type="scientific">Planoprotostelium fungivorum</name>
    <dbReference type="NCBI Taxonomy" id="1890364"/>
    <lineage>
        <taxon>Eukaryota</taxon>
        <taxon>Amoebozoa</taxon>
        <taxon>Evosea</taxon>
        <taxon>Variosea</taxon>
        <taxon>Cavosteliida</taxon>
        <taxon>Cavosteliaceae</taxon>
        <taxon>Planoprotostelium</taxon>
    </lineage>
</organism>
<evidence type="ECO:0000313" key="1">
    <source>
        <dbReference type="EMBL" id="PRP88753.1"/>
    </source>
</evidence>
<protein>
    <recommendedName>
        <fullName evidence="3">DDE Tnp4 domain-containing protein</fullName>
    </recommendedName>
</protein>
<proteinExistence type="predicted"/>
<reference evidence="1 2" key="1">
    <citation type="journal article" date="2018" name="Genome Biol. Evol.">
        <title>Multiple Roots of Fruiting Body Formation in Amoebozoa.</title>
        <authorList>
            <person name="Hillmann F."/>
            <person name="Forbes G."/>
            <person name="Novohradska S."/>
            <person name="Ferling I."/>
            <person name="Riege K."/>
            <person name="Groth M."/>
            <person name="Westermann M."/>
            <person name="Marz M."/>
            <person name="Spaller T."/>
            <person name="Winckler T."/>
            <person name="Schaap P."/>
            <person name="Glockner G."/>
        </authorList>
    </citation>
    <scope>NUCLEOTIDE SEQUENCE [LARGE SCALE GENOMIC DNA]</scope>
    <source>
        <strain evidence="1 2">Jena</strain>
    </source>
</reference>
<gene>
    <name evidence="1" type="ORF">PROFUN_00221</name>
</gene>
<evidence type="ECO:0008006" key="3">
    <source>
        <dbReference type="Google" id="ProtNLM"/>
    </source>
</evidence>
<keyword evidence="2" id="KW-1185">Reference proteome</keyword>